<evidence type="ECO:0008006" key="5">
    <source>
        <dbReference type="Google" id="ProtNLM"/>
    </source>
</evidence>
<proteinExistence type="predicted"/>
<evidence type="ECO:0000313" key="3">
    <source>
        <dbReference type="EMBL" id="RVX45548.1"/>
    </source>
</evidence>
<dbReference type="PANTHER" id="PTHR24412:SF489">
    <property type="entry name" value="RING FINGER DOMAIN AND KELCH REPEAT-CONTAINING PROTEIN DDB_G0271372"/>
    <property type="match status" value="1"/>
</dbReference>
<dbReference type="EMBL" id="SAUN01000001">
    <property type="protein sequence ID" value="RVX45548.1"/>
    <property type="molecule type" value="Genomic_DNA"/>
</dbReference>
<dbReference type="Proteomes" id="UP000284824">
    <property type="component" value="Unassembled WGS sequence"/>
</dbReference>
<keyword evidence="1" id="KW-0880">Kelch repeat</keyword>
<evidence type="ECO:0000313" key="4">
    <source>
        <dbReference type="Proteomes" id="UP000284824"/>
    </source>
</evidence>
<organism evidence="3 4">
    <name type="scientific">Nonomuraea polychroma</name>
    <dbReference type="NCBI Taxonomy" id="46176"/>
    <lineage>
        <taxon>Bacteria</taxon>
        <taxon>Bacillati</taxon>
        <taxon>Actinomycetota</taxon>
        <taxon>Actinomycetes</taxon>
        <taxon>Streptosporangiales</taxon>
        <taxon>Streptosporangiaceae</taxon>
        <taxon>Nonomuraea</taxon>
    </lineage>
</organism>
<accession>A0A438MJ10</accession>
<keyword evidence="2" id="KW-0677">Repeat</keyword>
<keyword evidence="4" id="KW-1185">Reference proteome</keyword>
<sequence length="485" mass="53796">MCRFVHIRRIVRGDQMDDDDTRADGTDIAEMETEAEAPLLYAEDDPVAAAAVELAVETELLAGDDLADRAAAEAEWLAAARESELQIAELDSKDQERVRRVQEELRALGADVWPVSRWWGFEVSLNETAAVRAAEISKLIGEIAGAVLGGWLAPIVERQAKDQAGWITSVARPYGVKLVSSWTTPAALVPVRLAGTPDGDARLWWAVYEPGEGWSDDQRFVDHFTASGPAVAEFKDQLYVAHRGNDGDSALWWTVYDAEHGWSEAQRFPRHFSASAPALAAYDGQLYCVHRGGADDSLWWTRWDGSTWSPDAKLPKHCSASAPALAAYDGRLYCVHRGGDDDNLWWTVWDGATWSTDQRLPGHASRFNPALAVYRGHLYCVHRGAGDDTSLWWTRWDGSSWSADQRLPGHFAAEGPALTVYKDRLHCVHRGASDQSLWWASFDGSSWSADERLPAHHSAEAPALIAYRDKNATRDQLLVVHRGSR</sequence>
<comment type="caution">
    <text evidence="3">The sequence shown here is derived from an EMBL/GenBank/DDBJ whole genome shotgun (WGS) entry which is preliminary data.</text>
</comment>
<dbReference type="AlphaFoldDB" id="A0A438MJ10"/>
<name>A0A438MJ10_9ACTN</name>
<protein>
    <recommendedName>
        <fullName evidence="5">BNR repeat protein</fullName>
    </recommendedName>
</protein>
<dbReference type="PANTHER" id="PTHR24412">
    <property type="entry name" value="KELCH PROTEIN"/>
    <property type="match status" value="1"/>
</dbReference>
<dbReference type="Gene3D" id="2.120.10.70">
    <property type="entry name" value="Fucose-specific lectin"/>
    <property type="match status" value="1"/>
</dbReference>
<evidence type="ECO:0000256" key="2">
    <source>
        <dbReference type="ARBA" id="ARBA00022737"/>
    </source>
</evidence>
<dbReference type="SUPFAM" id="SSF89372">
    <property type="entry name" value="Fucose-specific lectin"/>
    <property type="match status" value="2"/>
</dbReference>
<reference evidence="3 4" key="1">
    <citation type="submission" date="2019-01" db="EMBL/GenBank/DDBJ databases">
        <title>Sequencing the genomes of 1000 actinobacteria strains.</title>
        <authorList>
            <person name="Klenk H.-P."/>
        </authorList>
    </citation>
    <scope>NUCLEOTIDE SEQUENCE [LARGE SCALE GENOMIC DNA]</scope>
    <source>
        <strain evidence="3 4">DSM 43925</strain>
    </source>
</reference>
<evidence type="ECO:0000256" key="1">
    <source>
        <dbReference type="ARBA" id="ARBA00022441"/>
    </source>
</evidence>
<gene>
    <name evidence="3" type="ORF">EDD27_8355</name>
</gene>